<evidence type="ECO:0000313" key="11">
    <source>
        <dbReference type="EMBL" id="EDQ87215.1"/>
    </source>
</evidence>
<dbReference type="PANTHER" id="PTHR13373">
    <property type="entry name" value="FROUNT PROTEIN-RELATED"/>
    <property type="match status" value="1"/>
</dbReference>
<comment type="subunit">
    <text evidence="9">Component of the nuclear pore complex (NPC).</text>
</comment>
<keyword evidence="6 9" id="KW-0811">Translocation</keyword>
<keyword evidence="3 9" id="KW-0813">Transport</keyword>
<evidence type="ECO:0000256" key="2">
    <source>
        <dbReference type="ARBA" id="ARBA00005573"/>
    </source>
</evidence>
<dbReference type="GO" id="GO:0006406">
    <property type="term" value="P:mRNA export from nucleus"/>
    <property type="evidence" value="ECO:0000318"/>
    <property type="project" value="GO_Central"/>
</dbReference>
<comment type="similarity">
    <text evidence="2 9">Belongs to the nucleoporin Nup85 family.</text>
</comment>
<dbReference type="STRING" id="81824.A9V554"/>
<feature type="region of interest" description="Disordered" evidence="10">
    <location>
        <begin position="1"/>
        <end position="24"/>
    </location>
</feature>
<evidence type="ECO:0000256" key="8">
    <source>
        <dbReference type="ARBA" id="ARBA00023242"/>
    </source>
</evidence>
<dbReference type="FunCoup" id="A9V554">
    <property type="interactions" value="1611"/>
</dbReference>
<accession>A9V554</accession>
<dbReference type="InParanoid" id="A9V554"/>
<dbReference type="GO" id="GO:0045893">
    <property type="term" value="P:positive regulation of DNA-templated transcription"/>
    <property type="evidence" value="ECO:0000318"/>
    <property type="project" value="GO_Central"/>
</dbReference>
<reference evidence="11 12" key="1">
    <citation type="journal article" date="2008" name="Nature">
        <title>The genome of the choanoflagellate Monosiga brevicollis and the origin of metazoans.</title>
        <authorList>
            <consortium name="JGI Sequencing"/>
            <person name="King N."/>
            <person name="Westbrook M.J."/>
            <person name="Young S.L."/>
            <person name="Kuo A."/>
            <person name="Abedin M."/>
            <person name="Chapman J."/>
            <person name="Fairclough S."/>
            <person name="Hellsten U."/>
            <person name="Isogai Y."/>
            <person name="Letunic I."/>
            <person name="Marr M."/>
            <person name="Pincus D."/>
            <person name="Putnam N."/>
            <person name="Rokas A."/>
            <person name="Wright K.J."/>
            <person name="Zuzow R."/>
            <person name="Dirks W."/>
            <person name="Good M."/>
            <person name="Goodstein D."/>
            <person name="Lemons D."/>
            <person name="Li W."/>
            <person name="Lyons J.B."/>
            <person name="Morris A."/>
            <person name="Nichols S."/>
            <person name="Richter D.J."/>
            <person name="Salamov A."/>
            <person name="Bork P."/>
            <person name="Lim W.A."/>
            <person name="Manning G."/>
            <person name="Miller W.T."/>
            <person name="McGinnis W."/>
            <person name="Shapiro H."/>
            <person name="Tjian R."/>
            <person name="Grigoriev I.V."/>
            <person name="Rokhsar D."/>
        </authorList>
    </citation>
    <scope>NUCLEOTIDE SEQUENCE [LARGE SCALE GENOMIC DNA]</scope>
    <source>
        <strain evidence="12">MX1 / ATCC 50154</strain>
    </source>
</reference>
<comment type="subcellular location">
    <subcellularLocation>
        <location evidence="1 9">Nucleus</location>
        <location evidence="1 9">Nuclear pore complex</location>
    </subcellularLocation>
</comment>
<keyword evidence="7 9" id="KW-0906">Nuclear pore complex</keyword>
<dbReference type="Proteomes" id="UP000001357">
    <property type="component" value="Unassembled WGS sequence"/>
</dbReference>
<dbReference type="GO" id="GO:0031080">
    <property type="term" value="C:nuclear pore outer ring"/>
    <property type="evidence" value="ECO:0000318"/>
    <property type="project" value="GO_Central"/>
</dbReference>
<organism evidence="11 12">
    <name type="scientific">Monosiga brevicollis</name>
    <name type="common">Choanoflagellate</name>
    <dbReference type="NCBI Taxonomy" id="81824"/>
    <lineage>
        <taxon>Eukaryota</taxon>
        <taxon>Choanoflagellata</taxon>
        <taxon>Craspedida</taxon>
        <taxon>Salpingoecidae</taxon>
        <taxon>Monosiga</taxon>
    </lineage>
</organism>
<evidence type="ECO:0000313" key="12">
    <source>
        <dbReference type="Proteomes" id="UP000001357"/>
    </source>
</evidence>
<dbReference type="GO" id="GO:0031965">
    <property type="term" value="C:nuclear membrane"/>
    <property type="evidence" value="ECO:0007669"/>
    <property type="project" value="UniProtKB-UniRule"/>
</dbReference>
<dbReference type="EMBL" id="CH991560">
    <property type="protein sequence ID" value="EDQ87215.1"/>
    <property type="molecule type" value="Genomic_DNA"/>
</dbReference>
<evidence type="ECO:0000256" key="9">
    <source>
        <dbReference type="RuleBase" id="RU365073"/>
    </source>
</evidence>
<evidence type="ECO:0000256" key="1">
    <source>
        <dbReference type="ARBA" id="ARBA00004567"/>
    </source>
</evidence>
<dbReference type="InterPro" id="IPR011502">
    <property type="entry name" value="Nucleoporin_Nup85"/>
</dbReference>
<dbReference type="GO" id="GO:0017056">
    <property type="term" value="F:structural constituent of nuclear pore"/>
    <property type="evidence" value="ECO:0000318"/>
    <property type="project" value="GO_Central"/>
</dbReference>
<gene>
    <name evidence="11" type="ORF">MONBRDRAFT_33392</name>
</gene>
<comment type="function">
    <text evidence="9">Functions as a component of the nuclear pore complex (NPC).</text>
</comment>
<keyword evidence="12" id="KW-1185">Reference proteome</keyword>
<dbReference type="GO" id="GO:0006606">
    <property type="term" value="P:protein import into nucleus"/>
    <property type="evidence" value="ECO:0000318"/>
    <property type="project" value="GO_Central"/>
</dbReference>
<dbReference type="AlphaFoldDB" id="A9V554"/>
<evidence type="ECO:0000256" key="10">
    <source>
        <dbReference type="SAM" id="MobiDB-lite"/>
    </source>
</evidence>
<proteinExistence type="inferred from homology"/>
<keyword evidence="8 9" id="KW-0539">Nucleus</keyword>
<dbReference type="KEGG" id="mbr:MONBRDRAFT_33392"/>
<evidence type="ECO:0000256" key="6">
    <source>
        <dbReference type="ARBA" id="ARBA00023010"/>
    </source>
</evidence>
<sequence length="588" mass="66402">MATTPVPFKHDALQPAGASPHYRGPWRKCLAQETHGRSSLSLSLCQTPIIFTALQADLEQLGADGTDEPARLQALLSYSLQYRAALRSIADNVFQHVETTAGLAPAVMEEEARLVQEFGHLEEAWHLCEIFFPRSILIQQAGGFIIPHLLEWLNLHCTELDRELKSILQHQTQLIDQNAAYWTTQMVAAWTDRFDAYPQAQELCRILAAEAGSASYLAKLFPNWLHHVIVYAQYWRPLCRIGEIEDLLLDLGLHVDETDLYLIILQQEPEQTILSLLSHFPTFWSPAHLADLLQRSRWFGAAPRRGAHNMTLREHYVISYALELAREDTLWPLAASYLASCGSVGQATLVEVLESRPQPSLSAVRKSMALARKHGLDITAKRIAICEAKRRQNSGQLDVAVQYFFEAGDLDAVTRIADAMLRTYAATGELDPTDLAQRLGPAVLQSERLTFIAKYKEALALIAEMHYEQAANILINVLSKSTMAPRWLHLHVLLDMLPILEQPDIVFDAEQTQTLMQCLQEVELSHNLREYTRYLLAKQPCHGEEGEKLDEDWDKIPLDQLRTQLATLLEPLRLALARNLARALVVSR</sequence>
<dbReference type="RefSeq" id="XP_001747828.1">
    <property type="nucleotide sequence ID" value="XM_001747776.1"/>
</dbReference>
<dbReference type="Pfam" id="PF07575">
    <property type="entry name" value="Nucleopor_Nup85"/>
    <property type="match status" value="2"/>
</dbReference>
<protein>
    <recommendedName>
        <fullName evidence="9">Nuclear pore complex protein Nup85</fullName>
    </recommendedName>
</protein>
<evidence type="ECO:0000256" key="7">
    <source>
        <dbReference type="ARBA" id="ARBA00023132"/>
    </source>
</evidence>
<evidence type="ECO:0000256" key="4">
    <source>
        <dbReference type="ARBA" id="ARBA00022816"/>
    </source>
</evidence>
<keyword evidence="4 9" id="KW-0509">mRNA transport</keyword>
<dbReference type="eggNOG" id="KOG2271">
    <property type="taxonomic scope" value="Eukaryota"/>
</dbReference>
<evidence type="ECO:0000256" key="5">
    <source>
        <dbReference type="ARBA" id="ARBA00022927"/>
    </source>
</evidence>
<name>A9V554_MONBE</name>
<dbReference type="PANTHER" id="PTHR13373:SF21">
    <property type="entry name" value="NUCLEAR PORE COMPLEX PROTEIN NUP85"/>
    <property type="match status" value="1"/>
</dbReference>
<evidence type="ECO:0000256" key="3">
    <source>
        <dbReference type="ARBA" id="ARBA00022448"/>
    </source>
</evidence>
<keyword evidence="9" id="KW-0472">Membrane</keyword>
<keyword evidence="5 9" id="KW-0653">Protein transport</keyword>
<dbReference type="GeneID" id="5893069"/>